<proteinExistence type="predicted"/>
<dbReference type="Proteomes" id="UP000006729">
    <property type="component" value="Chromosome 1"/>
</dbReference>
<comment type="caution">
    <text evidence="1">The sequence shown here is derived from an EMBL/GenBank/DDBJ whole genome shotgun (WGS) entry which is preliminary data.</text>
</comment>
<accession>A0ACC0TKX9</accession>
<protein>
    <submittedName>
        <fullName evidence="1">Uncharacterized protein</fullName>
    </submittedName>
</protein>
<evidence type="ECO:0000313" key="2">
    <source>
        <dbReference type="Proteomes" id="UP000006729"/>
    </source>
</evidence>
<keyword evidence="2" id="KW-1185">Reference proteome</keyword>
<name>A0ACC0TKX9_POPTR</name>
<gene>
    <name evidence="1" type="ORF">POPTR_001G194250v4</name>
</gene>
<dbReference type="EMBL" id="CM009290">
    <property type="protein sequence ID" value="KAI9401940.1"/>
    <property type="molecule type" value="Genomic_DNA"/>
</dbReference>
<sequence length="199" mass="22636">MSHRYWRRVGSRAAAGKPEKTGVPGASSSSSFPCRRPVLWSCFSVAVGSRPRECGRRCWDCGGFSPIGFPKATGGSGWRGCQRTMERVELAGRGERKMGLRWRLICEGRLEQMVCRGLREERGVGCWSAAGEGKMRRKKGQRARESEGEDLWRGEPVKDGCWPRKRKRDGRGGREEMLKIRGEGQRRLLSVREKREFNF</sequence>
<reference evidence="1 2" key="1">
    <citation type="journal article" date="2006" name="Science">
        <title>The genome of black cottonwood, Populus trichocarpa (Torr. &amp; Gray).</title>
        <authorList>
            <person name="Tuskan G.A."/>
            <person name="Difazio S."/>
            <person name="Jansson S."/>
            <person name="Bohlmann J."/>
            <person name="Grigoriev I."/>
            <person name="Hellsten U."/>
            <person name="Putnam N."/>
            <person name="Ralph S."/>
            <person name="Rombauts S."/>
            <person name="Salamov A."/>
            <person name="Schein J."/>
            <person name="Sterck L."/>
            <person name="Aerts A."/>
            <person name="Bhalerao R.R."/>
            <person name="Bhalerao R.P."/>
            <person name="Blaudez D."/>
            <person name="Boerjan W."/>
            <person name="Brun A."/>
            <person name="Brunner A."/>
            <person name="Busov V."/>
            <person name="Campbell M."/>
            <person name="Carlson J."/>
            <person name="Chalot M."/>
            <person name="Chapman J."/>
            <person name="Chen G.L."/>
            <person name="Cooper D."/>
            <person name="Coutinho P.M."/>
            <person name="Couturier J."/>
            <person name="Covert S."/>
            <person name="Cronk Q."/>
            <person name="Cunningham R."/>
            <person name="Davis J."/>
            <person name="Degroeve S."/>
            <person name="Dejardin A."/>
            <person name="Depamphilis C."/>
            <person name="Detter J."/>
            <person name="Dirks B."/>
            <person name="Dubchak I."/>
            <person name="Duplessis S."/>
            <person name="Ehlting J."/>
            <person name="Ellis B."/>
            <person name="Gendler K."/>
            <person name="Goodstein D."/>
            <person name="Gribskov M."/>
            <person name="Grimwood J."/>
            <person name="Groover A."/>
            <person name="Gunter L."/>
            <person name="Hamberger B."/>
            <person name="Heinze B."/>
            <person name="Helariutta Y."/>
            <person name="Henrissat B."/>
            <person name="Holligan D."/>
            <person name="Holt R."/>
            <person name="Huang W."/>
            <person name="Islam-Faridi N."/>
            <person name="Jones S."/>
            <person name="Jones-Rhoades M."/>
            <person name="Jorgensen R."/>
            <person name="Joshi C."/>
            <person name="Kangasjarvi J."/>
            <person name="Karlsson J."/>
            <person name="Kelleher C."/>
            <person name="Kirkpatrick R."/>
            <person name="Kirst M."/>
            <person name="Kohler A."/>
            <person name="Kalluri U."/>
            <person name="Larimer F."/>
            <person name="Leebens-Mack J."/>
            <person name="Leple J.C."/>
            <person name="Locascio P."/>
            <person name="Lou Y."/>
            <person name="Lucas S."/>
            <person name="Martin F."/>
            <person name="Montanini B."/>
            <person name="Napoli C."/>
            <person name="Nelson D.R."/>
            <person name="Nelson C."/>
            <person name="Nieminen K."/>
            <person name="Nilsson O."/>
            <person name="Pereda V."/>
            <person name="Peter G."/>
            <person name="Philippe R."/>
            <person name="Pilate G."/>
            <person name="Poliakov A."/>
            <person name="Razumovskaya J."/>
            <person name="Richardson P."/>
            <person name="Rinaldi C."/>
            <person name="Ritland K."/>
            <person name="Rouze P."/>
            <person name="Ryaboy D."/>
            <person name="Schmutz J."/>
            <person name="Schrader J."/>
            <person name="Segerman B."/>
            <person name="Shin H."/>
            <person name="Siddiqui A."/>
            <person name="Sterky F."/>
            <person name="Terry A."/>
            <person name="Tsai C.J."/>
            <person name="Uberbacher E."/>
            <person name="Unneberg P."/>
            <person name="Vahala J."/>
            <person name="Wall K."/>
            <person name="Wessler S."/>
            <person name="Yang G."/>
            <person name="Yin T."/>
            <person name="Douglas C."/>
            <person name="Marra M."/>
            <person name="Sandberg G."/>
            <person name="Van de Peer Y."/>
            <person name="Rokhsar D."/>
        </authorList>
    </citation>
    <scope>NUCLEOTIDE SEQUENCE [LARGE SCALE GENOMIC DNA]</scope>
    <source>
        <strain evidence="2">cv. Nisqually</strain>
    </source>
</reference>
<organism evidence="1 2">
    <name type="scientific">Populus trichocarpa</name>
    <name type="common">Western balsam poplar</name>
    <name type="synonym">Populus balsamifera subsp. trichocarpa</name>
    <dbReference type="NCBI Taxonomy" id="3694"/>
    <lineage>
        <taxon>Eukaryota</taxon>
        <taxon>Viridiplantae</taxon>
        <taxon>Streptophyta</taxon>
        <taxon>Embryophyta</taxon>
        <taxon>Tracheophyta</taxon>
        <taxon>Spermatophyta</taxon>
        <taxon>Magnoliopsida</taxon>
        <taxon>eudicotyledons</taxon>
        <taxon>Gunneridae</taxon>
        <taxon>Pentapetalae</taxon>
        <taxon>rosids</taxon>
        <taxon>fabids</taxon>
        <taxon>Malpighiales</taxon>
        <taxon>Salicaceae</taxon>
        <taxon>Saliceae</taxon>
        <taxon>Populus</taxon>
    </lineage>
</organism>
<evidence type="ECO:0000313" key="1">
    <source>
        <dbReference type="EMBL" id="KAI9401940.1"/>
    </source>
</evidence>